<dbReference type="CDD" id="cd02516">
    <property type="entry name" value="CDP-ME_synthetase"/>
    <property type="match status" value="1"/>
</dbReference>
<protein>
    <recommendedName>
        <fullName evidence="7">2-C-methyl-D-erythritol 4-phosphate cytidylyltransferase</fullName>
        <ecNumber evidence="7">2.7.7.60</ecNumber>
    </recommendedName>
    <alternativeName>
        <fullName evidence="7">4-diphosphocytidyl-2C-methyl-D-erythritol synthase</fullName>
    </alternativeName>
    <alternativeName>
        <fullName evidence="7">MEP cytidylyltransferase</fullName>
        <shortName evidence="7">MCT</shortName>
    </alternativeName>
</protein>
<dbReference type="OrthoDB" id="9806837at2"/>
<comment type="similarity">
    <text evidence="3 7">Belongs to the IspD/TarI cytidylyltransferase family. IspD subfamily.</text>
</comment>
<dbReference type="EC" id="2.7.7.60" evidence="7"/>
<dbReference type="InterPro" id="IPR029044">
    <property type="entry name" value="Nucleotide-diphossugar_trans"/>
</dbReference>
<dbReference type="HAMAP" id="MF_00108">
    <property type="entry name" value="IspD"/>
    <property type="match status" value="1"/>
</dbReference>
<name>A0A2P6ASQ2_9GAMM</name>
<dbReference type="RefSeq" id="WP_105192047.1">
    <property type="nucleotide sequence ID" value="NZ_PTQZ01000093.1"/>
</dbReference>
<feature type="site" description="Positions MEP for the nucleophilic attack" evidence="7">
    <location>
        <position position="156"/>
    </location>
</feature>
<keyword evidence="5 7" id="KW-0548">Nucleotidyltransferase</keyword>
<dbReference type="SUPFAM" id="SSF53448">
    <property type="entry name" value="Nucleotide-diphospho-sugar transferases"/>
    <property type="match status" value="1"/>
</dbReference>
<dbReference type="FunFam" id="3.90.550.10:FF:000003">
    <property type="entry name" value="2-C-methyl-D-erythritol 4-phosphate cytidylyltransferase"/>
    <property type="match status" value="1"/>
</dbReference>
<keyword evidence="9" id="KW-1185">Reference proteome</keyword>
<evidence type="ECO:0000256" key="6">
    <source>
        <dbReference type="ARBA" id="ARBA00023229"/>
    </source>
</evidence>
<sequence>MRCHAVVPAAGAGKRFGAGIPKQYLLLAGRSIQQHTLDRLSAMPELASVAVAVAPDDELATGLAYAQPERLRFVAGGRERMDSVLAGIEALRAAGAVDDDWVLVHDVARPLLRPADVRLLLTTLDGQAVGGLLASPVRDTMKRGDASGLVLDTVPREQLWHALTPQVFRLGLLRDALLQARAAGVLVTDEAAAIERMGLRPLLVAGAADNIKITFPDDLALAEALLQAQLRAGVTT</sequence>
<evidence type="ECO:0000313" key="8">
    <source>
        <dbReference type="EMBL" id="PQA43710.1"/>
    </source>
</evidence>
<evidence type="ECO:0000256" key="5">
    <source>
        <dbReference type="ARBA" id="ARBA00022695"/>
    </source>
</evidence>
<proteinExistence type="inferred from homology"/>
<evidence type="ECO:0000256" key="3">
    <source>
        <dbReference type="ARBA" id="ARBA00009789"/>
    </source>
</evidence>
<dbReference type="EMBL" id="PTQZ01000093">
    <property type="protein sequence ID" value="PQA43710.1"/>
    <property type="molecule type" value="Genomic_DNA"/>
</dbReference>
<dbReference type="Pfam" id="PF01128">
    <property type="entry name" value="IspD"/>
    <property type="match status" value="1"/>
</dbReference>
<dbReference type="Proteomes" id="UP000243900">
    <property type="component" value="Unassembled WGS sequence"/>
</dbReference>
<comment type="caution">
    <text evidence="8">The sequence shown here is derived from an EMBL/GenBank/DDBJ whole genome shotgun (WGS) entry which is preliminary data.</text>
</comment>
<comment type="pathway">
    <text evidence="2 7">Isoprenoid biosynthesis; isopentenyl diphosphate biosynthesis via DXP pathway; isopentenyl diphosphate from 1-deoxy-D-xylulose 5-phosphate: step 2/6.</text>
</comment>
<dbReference type="InterPro" id="IPR018294">
    <property type="entry name" value="ISPD_synthase_CS"/>
</dbReference>
<feature type="site" description="Transition state stabilizer" evidence="7">
    <location>
        <position position="22"/>
    </location>
</feature>
<feature type="site" description="Positions MEP for the nucleophilic attack" evidence="7">
    <location>
        <position position="212"/>
    </location>
</feature>
<keyword evidence="4 7" id="KW-0808">Transferase</keyword>
<keyword evidence="6 7" id="KW-0414">Isoprene biosynthesis</keyword>
<dbReference type="GO" id="GO:0019288">
    <property type="term" value="P:isopentenyl diphosphate biosynthetic process, methylerythritol 4-phosphate pathway"/>
    <property type="evidence" value="ECO:0007669"/>
    <property type="project" value="UniProtKB-UniRule"/>
</dbReference>
<evidence type="ECO:0000256" key="1">
    <source>
        <dbReference type="ARBA" id="ARBA00001282"/>
    </source>
</evidence>
<dbReference type="InterPro" id="IPR001228">
    <property type="entry name" value="IspD"/>
</dbReference>
<organism evidence="8 9">
    <name type="scientific">Amnimonas aquatica</name>
    <dbReference type="NCBI Taxonomy" id="2094561"/>
    <lineage>
        <taxon>Bacteria</taxon>
        <taxon>Pseudomonadati</taxon>
        <taxon>Pseudomonadota</taxon>
        <taxon>Gammaproteobacteria</taxon>
        <taxon>Moraxellales</taxon>
        <taxon>Moraxellaceae</taxon>
        <taxon>Amnimonas</taxon>
    </lineage>
</organism>
<dbReference type="AlphaFoldDB" id="A0A2P6ASQ2"/>
<dbReference type="Gene3D" id="3.90.550.10">
    <property type="entry name" value="Spore Coat Polysaccharide Biosynthesis Protein SpsA, Chain A"/>
    <property type="match status" value="1"/>
</dbReference>
<evidence type="ECO:0000256" key="2">
    <source>
        <dbReference type="ARBA" id="ARBA00004787"/>
    </source>
</evidence>
<dbReference type="GO" id="GO:0050518">
    <property type="term" value="F:2-C-methyl-D-erythritol 4-phosphate cytidylyltransferase activity"/>
    <property type="evidence" value="ECO:0007669"/>
    <property type="project" value="UniProtKB-UniRule"/>
</dbReference>
<accession>A0A2P6ASQ2</accession>
<dbReference type="UniPathway" id="UPA00056">
    <property type="reaction ID" value="UER00093"/>
</dbReference>
<dbReference type="PROSITE" id="PS01295">
    <property type="entry name" value="ISPD"/>
    <property type="match status" value="1"/>
</dbReference>
<evidence type="ECO:0000256" key="7">
    <source>
        <dbReference type="HAMAP-Rule" id="MF_00108"/>
    </source>
</evidence>
<reference evidence="9" key="1">
    <citation type="submission" date="2018-02" db="EMBL/GenBank/DDBJ databases">
        <title>Genome sequencing of Solimonas sp. HR-BB.</title>
        <authorList>
            <person name="Lee Y."/>
            <person name="Jeon C.O."/>
        </authorList>
    </citation>
    <scope>NUCLEOTIDE SEQUENCE [LARGE SCALE GENOMIC DNA]</scope>
    <source>
        <strain evidence="9">HR-E</strain>
    </source>
</reference>
<feature type="site" description="Transition state stabilizer" evidence="7">
    <location>
        <position position="15"/>
    </location>
</feature>
<dbReference type="InterPro" id="IPR050088">
    <property type="entry name" value="IspD/TarI_cytidylyltransf_bact"/>
</dbReference>
<gene>
    <name evidence="7" type="primary">ispD</name>
    <name evidence="8" type="ORF">C5O18_05145</name>
</gene>
<evidence type="ECO:0000256" key="4">
    <source>
        <dbReference type="ARBA" id="ARBA00022679"/>
    </source>
</evidence>
<evidence type="ECO:0000313" key="9">
    <source>
        <dbReference type="Proteomes" id="UP000243900"/>
    </source>
</evidence>
<comment type="catalytic activity">
    <reaction evidence="1 7">
        <text>2-C-methyl-D-erythritol 4-phosphate + CTP + H(+) = 4-CDP-2-C-methyl-D-erythritol + diphosphate</text>
        <dbReference type="Rhea" id="RHEA:13429"/>
        <dbReference type="ChEBI" id="CHEBI:15378"/>
        <dbReference type="ChEBI" id="CHEBI:33019"/>
        <dbReference type="ChEBI" id="CHEBI:37563"/>
        <dbReference type="ChEBI" id="CHEBI:57823"/>
        <dbReference type="ChEBI" id="CHEBI:58262"/>
        <dbReference type="EC" id="2.7.7.60"/>
    </reaction>
</comment>
<dbReference type="PANTHER" id="PTHR32125">
    <property type="entry name" value="2-C-METHYL-D-ERYTHRITOL 4-PHOSPHATE CYTIDYLYLTRANSFERASE, CHLOROPLASTIC"/>
    <property type="match status" value="1"/>
</dbReference>
<dbReference type="NCBIfam" id="TIGR00453">
    <property type="entry name" value="ispD"/>
    <property type="match status" value="1"/>
</dbReference>
<dbReference type="PANTHER" id="PTHR32125:SF4">
    <property type="entry name" value="2-C-METHYL-D-ERYTHRITOL 4-PHOSPHATE CYTIDYLYLTRANSFERASE, CHLOROPLASTIC"/>
    <property type="match status" value="1"/>
</dbReference>
<comment type="function">
    <text evidence="7">Catalyzes the formation of 4-diphosphocytidyl-2-C-methyl-D-erythritol from CTP and 2-C-methyl-D-erythritol 4-phosphate (MEP).</text>
</comment>
<dbReference type="InterPro" id="IPR034683">
    <property type="entry name" value="IspD/TarI"/>
</dbReference>